<dbReference type="Proteomes" id="UP000886998">
    <property type="component" value="Unassembled WGS sequence"/>
</dbReference>
<evidence type="ECO:0000313" key="2">
    <source>
        <dbReference type="Proteomes" id="UP000886998"/>
    </source>
</evidence>
<evidence type="ECO:0000313" key="1">
    <source>
        <dbReference type="EMBL" id="GFY69698.1"/>
    </source>
</evidence>
<name>A0A8X6YCE2_9ARAC</name>
<gene>
    <name evidence="1" type="ORF">TNIN_230671</name>
</gene>
<accession>A0A8X6YCE2</accession>
<proteinExistence type="predicted"/>
<feature type="non-terminal residue" evidence="1">
    <location>
        <position position="63"/>
    </location>
</feature>
<keyword evidence="2" id="KW-1185">Reference proteome</keyword>
<comment type="caution">
    <text evidence="1">The sequence shown here is derived from an EMBL/GenBank/DDBJ whole genome shotgun (WGS) entry which is preliminary data.</text>
</comment>
<protein>
    <submittedName>
        <fullName evidence="1">Uncharacterized protein</fullName>
    </submittedName>
</protein>
<reference evidence="1" key="1">
    <citation type="submission" date="2020-08" db="EMBL/GenBank/DDBJ databases">
        <title>Multicomponent nature underlies the extraordinary mechanical properties of spider dragline silk.</title>
        <authorList>
            <person name="Kono N."/>
            <person name="Nakamura H."/>
            <person name="Mori M."/>
            <person name="Yoshida Y."/>
            <person name="Ohtoshi R."/>
            <person name="Malay A.D."/>
            <person name="Moran D.A.P."/>
            <person name="Tomita M."/>
            <person name="Numata K."/>
            <person name="Arakawa K."/>
        </authorList>
    </citation>
    <scope>NUCLEOTIDE SEQUENCE</scope>
</reference>
<dbReference type="AlphaFoldDB" id="A0A8X6YCE2"/>
<organism evidence="1 2">
    <name type="scientific">Trichonephila inaurata madagascariensis</name>
    <dbReference type="NCBI Taxonomy" id="2747483"/>
    <lineage>
        <taxon>Eukaryota</taxon>
        <taxon>Metazoa</taxon>
        <taxon>Ecdysozoa</taxon>
        <taxon>Arthropoda</taxon>
        <taxon>Chelicerata</taxon>
        <taxon>Arachnida</taxon>
        <taxon>Araneae</taxon>
        <taxon>Araneomorphae</taxon>
        <taxon>Entelegynae</taxon>
        <taxon>Araneoidea</taxon>
        <taxon>Nephilidae</taxon>
        <taxon>Trichonephila</taxon>
        <taxon>Trichonephila inaurata</taxon>
    </lineage>
</organism>
<dbReference type="EMBL" id="BMAV01017747">
    <property type="protein sequence ID" value="GFY69698.1"/>
    <property type="molecule type" value="Genomic_DNA"/>
</dbReference>
<sequence>MRSTYSLAFRSSPGDLSVLSAVWIVDFVLDFHGWIVHSSAPGPAAGDLGVWTSVWIVGSGCTS</sequence>